<keyword evidence="1" id="KW-0175">Coiled coil</keyword>
<gene>
    <name evidence="4" type="ORF">SAMN02745138_00314</name>
</gene>
<keyword evidence="5" id="KW-1185">Reference proteome</keyword>
<feature type="coiled-coil region" evidence="1">
    <location>
        <begin position="400"/>
        <end position="476"/>
    </location>
</feature>
<dbReference type="GO" id="GO:0003677">
    <property type="term" value="F:DNA binding"/>
    <property type="evidence" value="ECO:0007669"/>
    <property type="project" value="InterPro"/>
</dbReference>
<evidence type="ECO:0000313" key="4">
    <source>
        <dbReference type="EMBL" id="SHJ67692.1"/>
    </source>
</evidence>
<dbReference type="RefSeq" id="WP_072848385.1">
    <property type="nucleotide sequence ID" value="NZ_FRAH01000004.1"/>
</dbReference>
<evidence type="ECO:0000259" key="2">
    <source>
        <dbReference type="PROSITE" id="PS51736"/>
    </source>
</evidence>
<dbReference type="OrthoDB" id="9784557at2"/>
<dbReference type="GO" id="GO:0000150">
    <property type="term" value="F:DNA strand exchange activity"/>
    <property type="evidence" value="ECO:0007669"/>
    <property type="project" value="InterPro"/>
</dbReference>
<dbReference type="Gene3D" id="3.40.50.1390">
    <property type="entry name" value="Resolvase, N-terminal catalytic domain"/>
    <property type="match status" value="1"/>
</dbReference>
<dbReference type="PANTHER" id="PTHR30461:SF23">
    <property type="entry name" value="DNA RECOMBINASE-RELATED"/>
    <property type="match status" value="1"/>
</dbReference>
<dbReference type="Pfam" id="PF00239">
    <property type="entry name" value="Resolvase"/>
    <property type="match status" value="1"/>
</dbReference>
<dbReference type="CDD" id="cd03770">
    <property type="entry name" value="SR_TndX_transposase"/>
    <property type="match status" value="1"/>
</dbReference>
<evidence type="ECO:0000259" key="3">
    <source>
        <dbReference type="PROSITE" id="PS51737"/>
    </source>
</evidence>
<dbReference type="PANTHER" id="PTHR30461">
    <property type="entry name" value="DNA-INVERTASE FROM LAMBDOID PROPHAGE"/>
    <property type="match status" value="1"/>
</dbReference>
<evidence type="ECO:0000256" key="1">
    <source>
        <dbReference type="SAM" id="Coils"/>
    </source>
</evidence>
<evidence type="ECO:0000313" key="5">
    <source>
        <dbReference type="Proteomes" id="UP000183975"/>
    </source>
</evidence>
<sequence length="544" mass="63142">MNTVPNAAIYCRLSRDDNNKNDVSMSIANQKAILTNYVNEKGWKIYDTYIDDGISGTTFDRPRFKDMIKDIELGLINIVITKDLSRLGRNYIETGQYTDFYFPNNNVRYIALNDGIDTFHDDNDIAPFKNILNEMYAKDISRKVRSTKKLLAQEGKFANSRAPYGYKKSPEDKHKLVIDESASQIVEFIFSQYLKGETGRSIADKLNRKNIPTPNNYYYQSINKPNPYIKDKNKWSSGTIMGIIKNPAYYGAIANCKRTVKSFKNKNVVSLPKEQWVVVENMHQPIIPKEQWEAAQKINIDNKHEGLKRRCNGKMNIFSGLLKCADCGGNMIFNTKYYKSYTKEYYRCSTYMSKGKMACTHHSIDYNIIYRAVMDDIKKYAALSEEDEEKLTELILNMQTDFQSKNINKYEENIRKTKNRIREIEGLIQAAFEEKISGTITDVIFRCISEKYEKEYEEQQKKLSHLEMEYESCRSAKNDVSNWLKKIKLCCETDVLSRDLLVSLIDHIDVSECYEENGEKSFDISITYTFGQQNAEEKPYALMA</sequence>
<reference evidence="4 5" key="1">
    <citation type="submission" date="2016-11" db="EMBL/GenBank/DDBJ databases">
        <authorList>
            <person name="Jaros S."/>
            <person name="Januszkiewicz K."/>
            <person name="Wedrychowicz H."/>
        </authorList>
    </citation>
    <scope>NUCLEOTIDE SEQUENCE [LARGE SCALE GENOMIC DNA]</scope>
    <source>
        <strain evidence="4 5">DSM 14214</strain>
    </source>
</reference>
<name>A0A1M6L934_9FIRM</name>
<dbReference type="Gene3D" id="3.90.1750.20">
    <property type="entry name" value="Putative Large Serine Recombinase, Chain B, Domain 2"/>
    <property type="match status" value="1"/>
</dbReference>
<proteinExistence type="predicted"/>
<dbReference type="InterPro" id="IPR038109">
    <property type="entry name" value="DNA_bind_recomb_sf"/>
</dbReference>
<dbReference type="PROSITE" id="PS51737">
    <property type="entry name" value="RECOMBINASE_DNA_BIND"/>
    <property type="match status" value="1"/>
</dbReference>
<dbReference type="InterPro" id="IPR036162">
    <property type="entry name" value="Resolvase-like_N_sf"/>
</dbReference>
<dbReference type="InterPro" id="IPR011109">
    <property type="entry name" value="DNA_bind_recombinase_dom"/>
</dbReference>
<dbReference type="AlphaFoldDB" id="A0A1M6L934"/>
<dbReference type="EMBL" id="FRAH01000004">
    <property type="protein sequence ID" value="SHJ67692.1"/>
    <property type="molecule type" value="Genomic_DNA"/>
</dbReference>
<dbReference type="Proteomes" id="UP000183975">
    <property type="component" value="Unassembled WGS sequence"/>
</dbReference>
<protein>
    <submittedName>
        <fullName evidence="4">Site-specific DNA recombinase</fullName>
    </submittedName>
</protein>
<accession>A0A1M6L934</accession>
<dbReference type="Pfam" id="PF07508">
    <property type="entry name" value="Recombinase"/>
    <property type="match status" value="1"/>
</dbReference>
<dbReference type="PROSITE" id="PS51736">
    <property type="entry name" value="RECOMBINASES_3"/>
    <property type="match status" value="1"/>
</dbReference>
<feature type="domain" description="Resolvase/invertase-type recombinase catalytic" evidence="2">
    <location>
        <begin position="6"/>
        <end position="155"/>
    </location>
</feature>
<dbReference type="InterPro" id="IPR025827">
    <property type="entry name" value="Zn_ribbon_recom_dom"/>
</dbReference>
<feature type="domain" description="Recombinase" evidence="3">
    <location>
        <begin position="163"/>
        <end position="305"/>
    </location>
</feature>
<dbReference type="SUPFAM" id="SSF53041">
    <property type="entry name" value="Resolvase-like"/>
    <property type="match status" value="1"/>
</dbReference>
<dbReference type="InterPro" id="IPR050639">
    <property type="entry name" value="SSR_resolvase"/>
</dbReference>
<dbReference type="InterPro" id="IPR006119">
    <property type="entry name" value="Resolv_N"/>
</dbReference>
<organism evidence="4 5">
    <name type="scientific">Anaerotignum lactatifermentans DSM 14214</name>
    <dbReference type="NCBI Taxonomy" id="1121323"/>
    <lineage>
        <taxon>Bacteria</taxon>
        <taxon>Bacillati</taxon>
        <taxon>Bacillota</taxon>
        <taxon>Clostridia</taxon>
        <taxon>Lachnospirales</taxon>
        <taxon>Anaerotignaceae</taxon>
        <taxon>Anaerotignum</taxon>
    </lineage>
</organism>
<dbReference type="SMART" id="SM00857">
    <property type="entry name" value="Resolvase"/>
    <property type="match status" value="1"/>
</dbReference>
<dbReference type="Pfam" id="PF13408">
    <property type="entry name" value="Zn_ribbon_recom"/>
    <property type="match status" value="1"/>
</dbReference>